<dbReference type="PANTHER" id="PTHR43130:SF3">
    <property type="entry name" value="HTH-TYPE TRANSCRIPTIONAL REGULATOR RV1931C"/>
    <property type="match status" value="1"/>
</dbReference>
<dbReference type="Pfam" id="PF01965">
    <property type="entry name" value="DJ-1_PfpI"/>
    <property type="match status" value="1"/>
</dbReference>
<comment type="caution">
    <text evidence="5">The sequence shown here is derived from an EMBL/GenBank/DDBJ whole genome shotgun (WGS) entry which is preliminary data.</text>
</comment>
<dbReference type="PROSITE" id="PS01124">
    <property type="entry name" value="HTH_ARAC_FAMILY_2"/>
    <property type="match status" value="1"/>
</dbReference>
<dbReference type="SUPFAM" id="SSF46689">
    <property type="entry name" value="Homeodomain-like"/>
    <property type="match status" value="2"/>
</dbReference>
<keyword evidence="6" id="KW-1185">Reference proteome</keyword>
<dbReference type="InterPro" id="IPR018060">
    <property type="entry name" value="HTH_AraC"/>
</dbReference>
<dbReference type="PROSITE" id="PS00041">
    <property type="entry name" value="HTH_ARAC_FAMILY_1"/>
    <property type="match status" value="1"/>
</dbReference>
<dbReference type="SMART" id="SM00342">
    <property type="entry name" value="HTH_ARAC"/>
    <property type="match status" value="1"/>
</dbReference>
<dbReference type="InterPro" id="IPR052158">
    <property type="entry name" value="INH-QAR"/>
</dbReference>
<dbReference type="InterPro" id="IPR002818">
    <property type="entry name" value="DJ-1/PfpI"/>
</dbReference>
<evidence type="ECO:0000259" key="4">
    <source>
        <dbReference type="PROSITE" id="PS01124"/>
    </source>
</evidence>
<dbReference type="Proteomes" id="UP001652504">
    <property type="component" value="Unassembled WGS sequence"/>
</dbReference>
<dbReference type="Pfam" id="PF12833">
    <property type="entry name" value="HTH_18"/>
    <property type="match status" value="1"/>
</dbReference>
<feature type="domain" description="HTH araC/xylS-type" evidence="4">
    <location>
        <begin position="217"/>
        <end position="315"/>
    </location>
</feature>
<dbReference type="EMBL" id="JAOWKX010000003">
    <property type="protein sequence ID" value="MCV2884466.1"/>
    <property type="molecule type" value="Genomic_DNA"/>
</dbReference>
<dbReference type="InterPro" id="IPR009057">
    <property type="entry name" value="Homeodomain-like_sf"/>
</dbReference>
<keyword evidence="1" id="KW-0805">Transcription regulation</keyword>
<evidence type="ECO:0000256" key="3">
    <source>
        <dbReference type="ARBA" id="ARBA00023163"/>
    </source>
</evidence>
<organism evidence="5 6">
    <name type="scientific">Fluctibacter corallii</name>
    <dbReference type="NCBI Taxonomy" id="2984329"/>
    <lineage>
        <taxon>Bacteria</taxon>
        <taxon>Pseudomonadati</taxon>
        <taxon>Pseudomonadota</taxon>
        <taxon>Gammaproteobacteria</taxon>
        <taxon>Alteromonadales</taxon>
        <taxon>Alteromonadaceae</taxon>
        <taxon>Fluctibacter</taxon>
    </lineage>
</organism>
<dbReference type="SUPFAM" id="SSF52317">
    <property type="entry name" value="Class I glutamine amidotransferase-like"/>
    <property type="match status" value="1"/>
</dbReference>
<sequence>MKRKTAGFLLYDGVTGMDVMGPMEALGAVADILPEVGYTCVSVAMSKSAVKTETGLMILPDVPLADMPPLDYFFIPGGRGRQDIRLQHSVSHIAKGLHQQGTKIVSVCTGAFLLAGSGLLNGCRATTHWGYAQAFQQAFPAVDVVANELFIDIGDIATSAGISSGIDLTLKLIENDFGRDIATKVARYMVVHYRRAGDQAQYSEPLKFQQHSDGPFHALMPWIMSRISQTITTEEMAAFAGMSERNFHRLFLAQFATTPAKFVTALRLDYARQLLVENRWSLKQVSMACGYGRVDVFRRAFERRFGMSAKDYKARFNSHSAVLPT</sequence>
<evidence type="ECO:0000313" key="5">
    <source>
        <dbReference type="EMBL" id="MCV2884466.1"/>
    </source>
</evidence>
<dbReference type="InterPro" id="IPR029062">
    <property type="entry name" value="Class_I_gatase-like"/>
</dbReference>
<keyword evidence="2" id="KW-0238">DNA-binding</keyword>
<dbReference type="PANTHER" id="PTHR43130">
    <property type="entry name" value="ARAC-FAMILY TRANSCRIPTIONAL REGULATOR"/>
    <property type="match status" value="1"/>
</dbReference>
<evidence type="ECO:0000256" key="2">
    <source>
        <dbReference type="ARBA" id="ARBA00023125"/>
    </source>
</evidence>
<dbReference type="RefSeq" id="WP_263711730.1">
    <property type="nucleotide sequence ID" value="NZ_JAOWKX010000003.1"/>
</dbReference>
<protein>
    <submittedName>
        <fullName evidence="5">GlxA family transcriptional regulator</fullName>
    </submittedName>
</protein>
<keyword evidence="3" id="KW-0804">Transcription</keyword>
<name>A0ABT3A708_9ALTE</name>
<accession>A0ABT3A708</accession>
<evidence type="ECO:0000313" key="6">
    <source>
        <dbReference type="Proteomes" id="UP001652504"/>
    </source>
</evidence>
<evidence type="ECO:0000256" key="1">
    <source>
        <dbReference type="ARBA" id="ARBA00023015"/>
    </source>
</evidence>
<proteinExistence type="predicted"/>
<reference evidence="5 6" key="1">
    <citation type="submission" date="2022-10" db="EMBL/GenBank/DDBJ databases">
        <title>Aestuariibacter sp. AA17 isolated from Montipora capitata coral fragment.</title>
        <authorList>
            <person name="Emsley S.A."/>
            <person name="Pfannmuller K.M."/>
            <person name="Loughran R.M."/>
            <person name="Shlafstein M."/>
            <person name="Papke E."/>
            <person name="Saw J.H."/>
            <person name="Ushijima B."/>
            <person name="Videau P."/>
        </authorList>
    </citation>
    <scope>NUCLEOTIDE SEQUENCE [LARGE SCALE GENOMIC DNA]</scope>
    <source>
        <strain evidence="5 6">AA17</strain>
    </source>
</reference>
<gene>
    <name evidence="5" type="ORF">OE749_07145</name>
</gene>
<dbReference type="InterPro" id="IPR018062">
    <property type="entry name" value="HTH_AraC-typ_CS"/>
</dbReference>
<dbReference type="Gene3D" id="1.10.10.60">
    <property type="entry name" value="Homeodomain-like"/>
    <property type="match status" value="2"/>
</dbReference>
<dbReference type="CDD" id="cd03137">
    <property type="entry name" value="GATase1_AraC_1"/>
    <property type="match status" value="1"/>
</dbReference>
<dbReference type="Gene3D" id="3.40.50.880">
    <property type="match status" value="1"/>
</dbReference>